<dbReference type="EMBL" id="CP018145">
    <property type="protein sequence ID" value="ASJ52251.1"/>
    <property type="molecule type" value="Genomic_DNA"/>
</dbReference>
<evidence type="ECO:0000256" key="3">
    <source>
        <dbReference type="ARBA" id="ARBA00022475"/>
    </source>
</evidence>
<dbReference type="AlphaFoldDB" id="A0A220MB75"/>
<dbReference type="GO" id="GO:0005886">
    <property type="term" value="C:plasma membrane"/>
    <property type="evidence" value="ECO:0007669"/>
    <property type="project" value="UniProtKB-SubCell"/>
</dbReference>
<keyword evidence="4 7" id="KW-0812">Transmembrane</keyword>
<comment type="subcellular location">
    <subcellularLocation>
        <location evidence="1">Cell membrane</location>
        <topology evidence="1">Multi-pass membrane protein</topology>
    </subcellularLocation>
</comment>
<dbReference type="PANTHER" id="PTHR33452:SF1">
    <property type="entry name" value="INNER MEMBRANE PROTEIN YPHA-RELATED"/>
    <property type="match status" value="1"/>
</dbReference>
<feature type="transmembrane region" description="Helical" evidence="7">
    <location>
        <begin position="44"/>
        <end position="62"/>
    </location>
</feature>
<reference evidence="8 9" key="1">
    <citation type="submission" date="2016-11" db="EMBL/GenBank/DDBJ databases">
        <authorList>
            <person name="Jaros S."/>
            <person name="Januszkiewicz K."/>
            <person name="Wedrychowicz H."/>
        </authorList>
    </citation>
    <scope>NUCLEOTIDE SEQUENCE [LARGE SCALE GENOMIC DNA]</scope>
    <source>
        <strain evidence="8 9">NF2</strain>
    </source>
</reference>
<dbReference type="Pfam" id="PF07681">
    <property type="entry name" value="DoxX"/>
    <property type="match status" value="1"/>
</dbReference>
<evidence type="ECO:0000256" key="4">
    <source>
        <dbReference type="ARBA" id="ARBA00022692"/>
    </source>
</evidence>
<comment type="similarity">
    <text evidence="2">Belongs to the DoxX family.</text>
</comment>
<evidence type="ECO:0000256" key="7">
    <source>
        <dbReference type="SAM" id="Phobius"/>
    </source>
</evidence>
<dbReference type="PANTHER" id="PTHR33452">
    <property type="entry name" value="OXIDOREDUCTASE CATD-RELATED"/>
    <property type="match status" value="1"/>
</dbReference>
<organism evidence="8 9">
    <name type="scientific">Brevibacillus formosus</name>
    <dbReference type="NCBI Taxonomy" id="54913"/>
    <lineage>
        <taxon>Bacteria</taxon>
        <taxon>Bacillati</taxon>
        <taxon>Bacillota</taxon>
        <taxon>Bacilli</taxon>
        <taxon>Bacillales</taxon>
        <taxon>Paenibacillaceae</taxon>
        <taxon>Brevibacillus</taxon>
    </lineage>
</organism>
<evidence type="ECO:0000313" key="9">
    <source>
        <dbReference type="Proteomes" id="UP000197781"/>
    </source>
</evidence>
<evidence type="ECO:0000256" key="2">
    <source>
        <dbReference type="ARBA" id="ARBA00006679"/>
    </source>
</evidence>
<evidence type="ECO:0000256" key="6">
    <source>
        <dbReference type="ARBA" id="ARBA00023136"/>
    </source>
</evidence>
<accession>A0A220MB75</accession>
<evidence type="ECO:0008006" key="10">
    <source>
        <dbReference type="Google" id="ProtNLM"/>
    </source>
</evidence>
<evidence type="ECO:0000313" key="8">
    <source>
        <dbReference type="EMBL" id="ASJ52251.1"/>
    </source>
</evidence>
<evidence type="ECO:0000256" key="5">
    <source>
        <dbReference type="ARBA" id="ARBA00022989"/>
    </source>
</evidence>
<keyword evidence="5 7" id="KW-1133">Transmembrane helix</keyword>
<keyword evidence="6 7" id="KW-0472">Membrane</keyword>
<feature type="transmembrane region" description="Helical" evidence="7">
    <location>
        <begin position="69"/>
        <end position="87"/>
    </location>
</feature>
<dbReference type="KEGG" id="bfm:BP422_01095"/>
<proteinExistence type="inferred from homology"/>
<protein>
    <recommendedName>
        <fullName evidence="10">DoxX family protein</fullName>
    </recommendedName>
</protein>
<sequence length="112" mass="11883">MAYEKAFSLLRIATGILFFVHGIAKLQKGMAAVVTTFGDLGLPGWLAYLVLIVELIGGLALIIGVGARYAAWGLAAIMAGAIVTVKWEKGFVGGYEMDLILLLVTICVGLKR</sequence>
<name>A0A220MB75_9BACL</name>
<feature type="transmembrane region" description="Helical" evidence="7">
    <location>
        <begin position="93"/>
        <end position="110"/>
    </location>
</feature>
<dbReference type="Proteomes" id="UP000197781">
    <property type="component" value="Chromosome"/>
</dbReference>
<feature type="transmembrane region" description="Helical" evidence="7">
    <location>
        <begin position="7"/>
        <end position="24"/>
    </location>
</feature>
<keyword evidence="3" id="KW-1003">Cell membrane</keyword>
<dbReference type="InterPro" id="IPR032808">
    <property type="entry name" value="DoxX"/>
</dbReference>
<dbReference type="RefSeq" id="WP_088906173.1">
    <property type="nucleotide sequence ID" value="NZ_CP018145.1"/>
</dbReference>
<evidence type="ECO:0000256" key="1">
    <source>
        <dbReference type="ARBA" id="ARBA00004651"/>
    </source>
</evidence>
<dbReference type="InterPro" id="IPR051907">
    <property type="entry name" value="DoxX-like_oxidoreductase"/>
</dbReference>
<gene>
    <name evidence="8" type="ORF">BP422_01095</name>
</gene>